<dbReference type="HAMAP" id="MF_01455">
    <property type="entry name" value="UPF0757"/>
    <property type="match status" value="1"/>
</dbReference>
<dbReference type="InterPro" id="IPR022833">
    <property type="entry name" value="UPF0757_YmgG"/>
</dbReference>
<feature type="signal peptide" evidence="2">
    <location>
        <begin position="1"/>
        <end position="22"/>
    </location>
</feature>
<comment type="caution">
    <text evidence="5">The sequence shown here is derived from an EMBL/GenBank/DDBJ whole genome shotgun (WGS) entry which is preliminary data.</text>
</comment>
<feature type="domain" description="YMGG-like Gly-zipper" evidence="4">
    <location>
        <begin position="70"/>
        <end position="112"/>
    </location>
</feature>
<evidence type="ECO:0000259" key="4">
    <source>
        <dbReference type="Pfam" id="PF13441"/>
    </source>
</evidence>
<evidence type="ECO:0000313" key="6">
    <source>
        <dbReference type="Proteomes" id="UP000462271"/>
    </source>
</evidence>
<accession>A0A8T5YFM0</accession>
<dbReference type="Pfam" id="PF13441">
    <property type="entry name" value="Gly-zipper_YMGG"/>
    <property type="match status" value="1"/>
</dbReference>
<dbReference type="InterPro" id="IPR027367">
    <property type="entry name" value="Gly-zipper_YMGG"/>
</dbReference>
<sequence length="120" mass="11539">MKKKILAFGLISALFCSTPAMADMNRTTKGALLGAGVGLLTGNGVNGVLKGAAVGAGVGAVTEKGRDGKNARKGAKVGAAVGAVTGVLTGNGLEGAIKGAVIGGTGGAILGKMKYESPRV</sequence>
<feature type="chain" id="PRO_5035797174" description="UPF0757 protein YmgG" evidence="2">
    <location>
        <begin position="23"/>
        <end position="120"/>
    </location>
</feature>
<evidence type="ECO:0000259" key="3">
    <source>
        <dbReference type="Pfam" id="PF13436"/>
    </source>
</evidence>
<gene>
    <name evidence="1" type="primary">ymgG</name>
    <name evidence="5" type="ORF">GQM21_17060</name>
</gene>
<dbReference type="EMBL" id="WTML01000067">
    <property type="protein sequence ID" value="MWK98873.1"/>
    <property type="molecule type" value="Genomic_DNA"/>
</dbReference>
<keyword evidence="2" id="KW-0732">Signal</keyword>
<reference evidence="5 6" key="1">
    <citation type="submission" date="2019-12" db="EMBL/GenBank/DDBJ databases">
        <title>Enteriobacteria Tanzani isolates_10432.</title>
        <authorList>
            <person name="Subbiah M."/>
            <person name="Call D."/>
        </authorList>
    </citation>
    <scope>NUCLEOTIDE SEQUENCE [LARGE SCALE GENOMIC DNA]</scope>
    <source>
        <strain evidence="5 6">10432wG8</strain>
    </source>
</reference>
<evidence type="ECO:0000256" key="1">
    <source>
        <dbReference type="HAMAP-Rule" id="MF_01455"/>
    </source>
</evidence>
<evidence type="ECO:0000256" key="2">
    <source>
        <dbReference type="SAM" id="SignalP"/>
    </source>
</evidence>
<feature type="domain" description="Glycine-zipper-containing OmpA-like membrane" evidence="3">
    <location>
        <begin position="25"/>
        <end position="61"/>
    </location>
</feature>
<dbReference type="Proteomes" id="UP000462271">
    <property type="component" value="Unassembled WGS sequence"/>
</dbReference>
<evidence type="ECO:0000313" key="5">
    <source>
        <dbReference type="EMBL" id="MWK98873.1"/>
    </source>
</evidence>
<proteinExistence type="inferred from homology"/>
<name>A0A8T5YFM0_ECOLX</name>
<organism evidence="5 6">
    <name type="scientific">Escherichia coli</name>
    <dbReference type="NCBI Taxonomy" id="562"/>
    <lineage>
        <taxon>Bacteria</taxon>
        <taxon>Pseudomonadati</taxon>
        <taxon>Pseudomonadota</taxon>
        <taxon>Gammaproteobacteria</taxon>
        <taxon>Enterobacterales</taxon>
        <taxon>Enterobacteriaceae</taxon>
        <taxon>Escherichia</taxon>
    </lineage>
</organism>
<protein>
    <recommendedName>
        <fullName evidence="1">UPF0757 protein YmgG</fullName>
    </recommendedName>
</protein>
<comment type="similarity">
    <text evidence="1">Belongs to the UPF0757 family.</text>
</comment>
<dbReference type="InterPro" id="IPR025693">
    <property type="entry name" value="Gly-zipper_OmpA-like_dom"/>
</dbReference>
<dbReference type="Pfam" id="PF13436">
    <property type="entry name" value="Gly-zipper_OmpA"/>
    <property type="match status" value="1"/>
</dbReference>
<dbReference type="AlphaFoldDB" id="A0A8T5YFM0"/>